<accession>B4SDU4</accession>
<dbReference type="EMBL" id="CP001110">
    <property type="protein sequence ID" value="ACF44462.1"/>
    <property type="molecule type" value="Genomic_DNA"/>
</dbReference>
<evidence type="ECO:0000313" key="2">
    <source>
        <dbReference type="Proteomes" id="UP000002724"/>
    </source>
</evidence>
<dbReference type="AlphaFoldDB" id="B4SDU4"/>
<dbReference type="RefSeq" id="WP_012508938.1">
    <property type="nucleotide sequence ID" value="NC_011060.1"/>
</dbReference>
<keyword evidence="2" id="KW-1185">Reference proteome</keyword>
<proteinExistence type="predicted"/>
<reference evidence="1 2" key="1">
    <citation type="submission" date="2008-06" db="EMBL/GenBank/DDBJ databases">
        <title>Complete sequence of Pelodictyon phaeoclathratiforme BU-1.</title>
        <authorList>
            <consortium name="US DOE Joint Genome Institute"/>
            <person name="Lucas S."/>
            <person name="Copeland A."/>
            <person name="Lapidus A."/>
            <person name="Glavina del Rio T."/>
            <person name="Dalin E."/>
            <person name="Tice H."/>
            <person name="Bruce D."/>
            <person name="Goodwin L."/>
            <person name="Pitluck S."/>
            <person name="Schmutz J."/>
            <person name="Larimer F."/>
            <person name="Land M."/>
            <person name="Hauser L."/>
            <person name="Kyrpides N."/>
            <person name="Mikhailova N."/>
            <person name="Liu Z."/>
            <person name="Li T."/>
            <person name="Zhao F."/>
            <person name="Overmann J."/>
            <person name="Bryant D.A."/>
            <person name="Richardson P."/>
        </authorList>
    </citation>
    <scope>NUCLEOTIDE SEQUENCE [LARGE SCALE GENOMIC DNA]</scope>
    <source>
        <strain evidence="2">DSM 5477 / BU-1</strain>
    </source>
</reference>
<name>B4SDU4_PELPB</name>
<gene>
    <name evidence="1" type="ordered locus">Ppha_2267</name>
</gene>
<sequence>MKSVTTAQFWKLYDALPEEVQCRADRAYEQWQINPQAHDLYDRLLRNM</sequence>
<dbReference type="KEGG" id="pph:Ppha_2267"/>
<evidence type="ECO:0000313" key="1">
    <source>
        <dbReference type="EMBL" id="ACF44462.1"/>
    </source>
</evidence>
<protein>
    <submittedName>
        <fullName evidence="1">Uncharacterized protein</fullName>
    </submittedName>
</protein>
<organism evidence="1 2">
    <name type="scientific">Pelodictyon phaeoclathratiforme (strain DSM 5477 / BU-1)</name>
    <dbReference type="NCBI Taxonomy" id="324925"/>
    <lineage>
        <taxon>Bacteria</taxon>
        <taxon>Pseudomonadati</taxon>
        <taxon>Chlorobiota</taxon>
        <taxon>Chlorobiia</taxon>
        <taxon>Chlorobiales</taxon>
        <taxon>Chlorobiaceae</taxon>
        <taxon>Chlorobium/Pelodictyon group</taxon>
        <taxon>Pelodictyon</taxon>
    </lineage>
</organism>
<dbReference type="Proteomes" id="UP000002724">
    <property type="component" value="Chromosome"/>
</dbReference>
<dbReference type="HOGENOM" id="CLU_3156003_0_0_10"/>